<name>A0A9P5NBS8_GYMJU</name>
<keyword evidence="2" id="KW-1185">Reference proteome</keyword>
<evidence type="ECO:0000313" key="1">
    <source>
        <dbReference type="EMBL" id="KAF8880803.1"/>
    </source>
</evidence>
<protein>
    <submittedName>
        <fullName evidence="1">Uncharacterized protein</fullName>
    </submittedName>
</protein>
<comment type="caution">
    <text evidence="1">The sequence shown here is derived from an EMBL/GenBank/DDBJ whole genome shotgun (WGS) entry which is preliminary data.</text>
</comment>
<organism evidence="1 2">
    <name type="scientific">Gymnopilus junonius</name>
    <name type="common">Spectacular rustgill mushroom</name>
    <name type="synonym">Gymnopilus spectabilis subsp. junonius</name>
    <dbReference type="NCBI Taxonomy" id="109634"/>
    <lineage>
        <taxon>Eukaryota</taxon>
        <taxon>Fungi</taxon>
        <taxon>Dikarya</taxon>
        <taxon>Basidiomycota</taxon>
        <taxon>Agaricomycotina</taxon>
        <taxon>Agaricomycetes</taxon>
        <taxon>Agaricomycetidae</taxon>
        <taxon>Agaricales</taxon>
        <taxon>Agaricineae</taxon>
        <taxon>Hymenogastraceae</taxon>
        <taxon>Gymnopilus</taxon>
    </lineage>
</organism>
<sequence>MLQGRKRDNRVVEGLVSREHSDERLELPRKKHNLTSSPHLQAEVEWPQAVARKHPTKMPTSDSVLQTRVVGRAGGQLSITLEHAAHSLSLVTSQEDGGSGDDGHWVPEGQAATSGSLFNVRKVGSVLSREHWWAEVGSPPCLMLVFPTEEGGKLAAAALGWVVEVK</sequence>
<proteinExistence type="predicted"/>
<dbReference type="Proteomes" id="UP000724874">
    <property type="component" value="Unassembled WGS sequence"/>
</dbReference>
<dbReference type="AlphaFoldDB" id="A0A9P5NBS8"/>
<gene>
    <name evidence="1" type="ORF">CPB84DRAFT_1751325</name>
</gene>
<dbReference type="EMBL" id="JADNYJ010000137">
    <property type="protein sequence ID" value="KAF8880803.1"/>
    <property type="molecule type" value="Genomic_DNA"/>
</dbReference>
<reference evidence="1" key="1">
    <citation type="submission" date="2020-11" db="EMBL/GenBank/DDBJ databases">
        <authorList>
            <consortium name="DOE Joint Genome Institute"/>
            <person name="Ahrendt S."/>
            <person name="Riley R."/>
            <person name="Andreopoulos W."/>
            <person name="LaButti K."/>
            <person name="Pangilinan J."/>
            <person name="Ruiz-duenas F.J."/>
            <person name="Barrasa J.M."/>
            <person name="Sanchez-Garcia M."/>
            <person name="Camarero S."/>
            <person name="Miyauchi S."/>
            <person name="Serrano A."/>
            <person name="Linde D."/>
            <person name="Babiker R."/>
            <person name="Drula E."/>
            <person name="Ayuso-Fernandez I."/>
            <person name="Pacheco R."/>
            <person name="Padilla G."/>
            <person name="Ferreira P."/>
            <person name="Barriuso J."/>
            <person name="Kellner H."/>
            <person name="Castanera R."/>
            <person name="Alfaro M."/>
            <person name="Ramirez L."/>
            <person name="Pisabarro A.G."/>
            <person name="Kuo A."/>
            <person name="Tritt A."/>
            <person name="Lipzen A."/>
            <person name="He G."/>
            <person name="Yan M."/>
            <person name="Ng V."/>
            <person name="Cullen D."/>
            <person name="Martin F."/>
            <person name="Rosso M.-N."/>
            <person name="Henrissat B."/>
            <person name="Hibbett D."/>
            <person name="Martinez A.T."/>
            <person name="Grigoriev I.V."/>
        </authorList>
    </citation>
    <scope>NUCLEOTIDE SEQUENCE</scope>
    <source>
        <strain evidence="1">AH 44721</strain>
    </source>
</reference>
<dbReference type="OrthoDB" id="3110694at2759"/>
<accession>A0A9P5NBS8</accession>
<evidence type="ECO:0000313" key="2">
    <source>
        <dbReference type="Proteomes" id="UP000724874"/>
    </source>
</evidence>